<evidence type="ECO:0000256" key="5">
    <source>
        <dbReference type="SAM" id="MobiDB-lite"/>
    </source>
</evidence>
<keyword evidence="4 6" id="KW-0472">Membrane</keyword>
<evidence type="ECO:0000256" key="2">
    <source>
        <dbReference type="ARBA" id="ARBA00022692"/>
    </source>
</evidence>
<feature type="transmembrane region" description="Helical" evidence="6">
    <location>
        <begin position="434"/>
        <end position="457"/>
    </location>
</feature>
<dbReference type="PANTHER" id="PTHR10984:SF37">
    <property type="entry name" value="PROTEIN DISULFIDE-ISOMERASE 5-3"/>
    <property type="match status" value="1"/>
</dbReference>
<sequence length="465" mass="52910">MNHGRGGMASVDLFRRIPTDLTEATSLGAIMSMITLLLMAILTVSELTAFLTTDISTEVSLDVNDAPTLRINFNVTFLSLHCDYVSVDVWDALGDNRQNITKNVEKWQMDEEGKKRIFAGRNKEVREVKHEEHDATLEEMHENGVHAVVVNKASFDSFVTSSDYAFVNFYAPWCIWCQRLHPTWEQFAEKVEEEKMPIKVGQVDCVENAALCSAQKIQAFPTVRWFQDGQGVLPDYKSDRTVSAFNSFASRKLEANERYKDWEEKAKKSNNKKRPPPDPTKGRAEHPGCMVSGHINVNRVPGNFHIEAVSKNHNLNAAMTNLSHYVSTLSFGEPTLRDTRKARKVLGKIPDAHKNFSPMDGSSWVTKKFHAAHHHYLKIVSTHFDSDITKYQYLEQSQEVKYEEEDVPEARWSYDISPMAVTVKRKSRKSWYEFITSLFAIVGGTFTTLGLIDGVLYKAFKSKKL</sequence>
<dbReference type="GO" id="GO:0005783">
    <property type="term" value="C:endoplasmic reticulum"/>
    <property type="evidence" value="ECO:0007669"/>
    <property type="project" value="TreeGrafter"/>
</dbReference>
<dbReference type="PROSITE" id="PS51352">
    <property type="entry name" value="THIOREDOXIN_2"/>
    <property type="match status" value="1"/>
</dbReference>
<comment type="caution">
    <text evidence="8">The sequence shown here is derived from an EMBL/GenBank/DDBJ whole genome shotgun (WGS) entry which is preliminary data.</text>
</comment>
<feature type="domain" description="Thioredoxin" evidence="7">
    <location>
        <begin position="126"/>
        <end position="254"/>
    </location>
</feature>
<dbReference type="Pfam" id="PF00085">
    <property type="entry name" value="Thioredoxin"/>
    <property type="match status" value="1"/>
</dbReference>
<dbReference type="InterPro" id="IPR013766">
    <property type="entry name" value="Thioredoxin_domain"/>
</dbReference>
<dbReference type="CDD" id="cd02961">
    <property type="entry name" value="PDI_a_family"/>
    <property type="match status" value="1"/>
</dbReference>
<evidence type="ECO:0000256" key="1">
    <source>
        <dbReference type="ARBA" id="ARBA00004370"/>
    </source>
</evidence>
<feature type="region of interest" description="Disordered" evidence="5">
    <location>
        <begin position="263"/>
        <end position="287"/>
    </location>
</feature>
<dbReference type="GO" id="GO:0016020">
    <property type="term" value="C:membrane"/>
    <property type="evidence" value="ECO:0007669"/>
    <property type="project" value="UniProtKB-SubCell"/>
</dbReference>
<protein>
    <recommendedName>
        <fullName evidence="7">Thioredoxin domain-containing protein</fullName>
    </recommendedName>
</protein>
<dbReference type="OrthoDB" id="72053at2759"/>
<gene>
    <name evidence="8" type="ORF">TrCOL_g12796</name>
</gene>
<keyword evidence="9" id="KW-1185">Reference proteome</keyword>
<keyword evidence="3 6" id="KW-1133">Transmembrane helix</keyword>
<dbReference type="InterPro" id="IPR045888">
    <property type="entry name" value="Erv"/>
</dbReference>
<accession>A0A9W7GAV0</accession>
<reference evidence="9" key="1">
    <citation type="journal article" date="2023" name="Commun. Biol.">
        <title>Genome analysis of Parmales, the sister group of diatoms, reveals the evolutionary specialization of diatoms from phago-mixotrophs to photoautotrophs.</title>
        <authorList>
            <person name="Ban H."/>
            <person name="Sato S."/>
            <person name="Yoshikawa S."/>
            <person name="Yamada K."/>
            <person name="Nakamura Y."/>
            <person name="Ichinomiya M."/>
            <person name="Sato N."/>
            <person name="Blanc-Mathieu R."/>
            <person name="Endo H."/>
            <person name="Kuwata A."/>
            <person name="Ogata H."/>
        </authorList>
    </citation>
    <scope>NUCLEOTIDE SEQUENCE [LARGE SCALE GENOMIC DNA]</scope>
</reference>
<dbReference type="InterPro" id="IPR039542">
    <property type="entry name" value="Erv_N"/>
</dbReference>
<comment type="subcellular location">
    <subcellularLocation>
        <location evidence="1">Membrane</location>
    </subcellularLocation>
</comment>
<evidence type="ECO:0000313" key="8">
    <source>
        <dbReference type="EMBL" id="GMI41671.1"/>
    </source>
</evidence>
<dbReference type="Pfam" id="PF07970">
    <property type="entry name" value="COPIIcoated_ERV"/>
    <property type="match status" value="1"/>
</dbReference>
<organism evidence="8 9">
    <name type="scientific">Triparma columacea</name>
    <dbReference type="NCBI Taxonomy" id="722753"/>
    <lineage>
        <taxon>Eukaryota</taxon>
        <taxon>Sar</taxon>
        <taxon>Stramenopiles</taxon>
        <taxon>Ochrophyta</taxon>
        <taxon>Bolidophyceae</taxon>
        <taxon>Parmales</taxon>
        <taxon>Triparmaceae</taxon>
        <taxon>Triparma</taxon>
    </lineage>
</organism>
<dbReference type="Proteomes" id="UP001165065">
    <property type="component" value="Unassembled WGS sequence"/>
</dbReference>
<dbReference type="PANTHER" id="PTHR10984">
    <property type="entry name" value="ENDOPLASMIC RETICULUM-GOLGI INTERMEDIATE COMPARTMENT PROTEIN"/>
    <property type="match status" value="1"/>
</dbReference>
<dbReference type="AlphaFoldDB" id="A0A9W7GAV0"/>
<evidence type="ECO:0000256" key="6">
    <source>
        <dbReference type="SAM" id="Phobius"/>
    </source>
</evidence>
<dbReference type="GO" id="GO:0030134">
    <property type="term" value="C:COPII-coated ER to Golgi transport vesicle"/>
    <property type="evidence" value="ECO:0007669"/>
    <property type="project" value="TreeGrafter"/>
</dbReference>
<feature type="transmembrane region" description="Helical" evidence="6">
    <location>
        <begin position="21"/>
        <end position="42"/>
    </location>
</feature>
<evidence type="ECO:0000256" key="4">
    <source>
        <dbReference type="ARBA" id="ARBA00023136"/>
    </source>
</evidence>
<keyword evidence="2 6" id="KW-0812">Transmembrane</keyword>
<evidence type="ECO:0000313" key="9">
    <source>
        <dbReference type="Proteomes" id="UP001165065"/>
    </source>
</evidence>
<dbReference type="InterPro" id="IPR012936">
    <property type="entry name" value="Erv_C"/>
</dbReference>
<dbReference type="SUPFAM" id="SSF52833">
    <property type="entry name" value="Thioredoxin-like"/>
    <property type="match status" value="1"/>
</dbReference>
<evidence type="ECO:0000256" key="3">
    <source>
        <dbReference type="ARBA" id="ARBA00022989"/>
    </source>
</evidence>
<dbReference type="Gene3D" id="3.40.30.10">
    <property type="entry name" value="Glutaredoxin"/>
    <property type="match status" value="1"/>
</dbReference>
<name>A0A9W7GAV0_9STRA</name>
<dbReference type="InterPro" id="IPR036249">
    <property type="entry name" value="Thioredoxin-like_sf"/>
</dbReference>
<evidence type="ECO:0000259" key="7">
    <source>
        <dbReference type="PROSITE" id="PS51352"/>
    </source>
</evidence>
<dbReference type="Pfam" id="PF13850">
    <property type="entry name" value="ERGIC_N"/>
    <property type="match status" value="1"/>
</dbReference>
<dbReference type="EMBL" id="BRYA01000155">
    <property type="protein sequence ID" value="GMI41671.1"/>
    <property type="molecule type" value="Genomic_DNA"/>
</dbReference>
<proteinExistence type="predicted"/>